<reference evidence="5 6" key="2">
    <citation type="journal article" date="2017" name="Genome Biol.">
        <title>New reference genome sequences of hot pepper reveal the massive evolution of plant disease-resistance genes by retroduplication.</title>
        <authorList>
            <person name="Kim S."/>
            <person name="Park J."/>
            <person name="Yeom S.I."/>
            <person name="Kim Y.M."/>
            <person name="Seo E."/>
            <person name="Kim K.T."/>
            <person name="Kim M.S."/>
            <person name="Lee J.M."/>
            <person name="Cheong K."/>
            <person name="Shin H.S."/>
            <person name="Kim S.B."/>
            <person name="Han K."/>
            <person name="Lee J."/>
            <person name="Park M."/>
            <person name="Lee H.A."/>
            <person name="Lee H.Y."/>
            <person name="Lee Y."/>
            <person name="Oh S."/>
            <person name="Lee J.H."/>
            <person name="Choi E."/>
            <person name="Choi E."/>
            <person name="Lee S.E."/>
            <person name="Jeon J."/>
            <person name="Kim H."/>
            <person name="Choi G."/>
            <person name="Song H."/>
            <person name="Lee J."/>
            <person name="Lee S.C."/>
            <person name="Kwon J.K."/>
            <person name="Lee H.Y."/>
            <person name="Koo N."/>
            <person name="Hong Y."/>
            <person name="Kim R.W."/>
            <person name="Kang W.H."/>
            <person name="Huh J.H."/>
            <person name="Kang B.C."/>
            <person name="Yang T.J."/>
            <person name="Lee Y.H."/>
            <person name="Bennetzen J.L."/>
            <person name="Choi D."/>
        </authorList>
    </citation>
    <scope>NUCLEOTIDE SEQUENCE [LARGE SCALE GENOMIC DNA]</scope>
    <source>
        <strain evidence="6">cv. CM334</strain>
    </source>
</reference>
<evidence type="ECO:0000256" key="1">
    <source>
        <dbReference type="RuleBase" id="RU003460"/>
    </source>
</evidence>
<comment type="caution">
    <text evidence="5">The sequence shown here is derived from an EMBL/GenBank/DDBJ whole genome shotgun (WGS) entry which is preliminary data.</text>
</comment>
<feature type="transmembrane region" description="Helical" evidence="2">
    <location>
        <begin position="6"/>
        <end position="23"/>
    </location>
</feature>
<evidence type="ECO:0000259" key="3">
    <source>
        <dbReference type="PROSITE" id="PS50842"/>
    </source>
</evidence>
<dbReference type="PROSITE" id="PS50842">
    <property type="entry name" value="EXPANSIN_EG45"/>
    <property type="match status" value="1"/>
</dbReference>
<dbReference type="SMR" id="A0A2G2ZAM8"/>
<evidence type="ECO:0000259" key="4">
    <source>
        <dbReference type="PROSITE" id="PS50843"/>
    </source>
</evidence>
<dbReference type="Gene3D" id="2.60.40.760">
    <property type="entry name" value="Expansin, cellulose-binding-like domain"/>
    <property type="match status" value="1"/>
</dbReference>
<dbReference type="PROSITE" id="PS50843">
    <property type="entry name" value="EXPANSIN_CBD"/>
    <property type="match status" value="1"/>
</dbReference>
<keyword evidence="2" id="KW-0812">Transmembrane</keyword>
<comment type="similarity">
    <text evidence="1">Belongs to the expansin family.</text>
</comment>
<dbReference type="GO" id="GO:0005576">
    <property type="term" value="C:extracellular region"/>
    <property type="evidence" value="ECO:0007669"/>
    <property type="project" value="InterPro"/>
</dbReference>
<dbReference type="InterPro" id="IPR009009">
    <property type="entry name" value="RlpA-like_DPBB"/>
</dbReference>
<reference evidence="5 6" key="1">
    <citation type="journal article" date="2014" name="Nat. Genet.">
        <title>Genome sequence of the hot pepper provides insights into the evolution of pungency in Capsicum species.</title>
        <authorList>
            <person name="Kim S."/>
            <person name="Park M."/>
            <person name="Yeom S.I."/>
            <person name="Kim Y.M."/>
            <person name="Lee J.M."/>
            <person name="Lee H.A."/>
            <person name="Seo E."/>
            <person name="Choi J."/>
            <person name="Cheong K."/>
            <person name="Kim K.T."/>
            <person name="Jung K."/>
            <person name="Lee G.W."/>
            <person name="Oh S.K."/>
            <person name="Bae C."/>
            <person name="Kim S.B."/>
            <person name="Lee H.Y."/>
            <person name="Kim S.Y."/>
            <person name="Kim M.S."/>
            <person name="Kang B.C."/>
            <person name="Jo Y.D."/>
            <person name="Yang H.B."/>
            <person name="Jeong H.J."/>
            <person name="Kang W.H."/>
            <person name="Kwon J.K."/>
            <person name="Shin C."/>
            <person name="Lim J.Y."/>
            <person name="Park J.H."/>
            <person name="Huh J.H."/>
            <person name="Kim J.S."/>
            <person name="Kim B.D."/>
            <person name="Cohen O."/>
            <person name="Paran I."/>
            <person name="Suh M.C."/>
            <person name="Lee S.B."/>
            <person name="Kim Y.K."/>
            <person name="Shin Y."/>
            <person name="Noh S.J."/>
            <person name="Park J."/>
            <person name="Seo Y.S."/>
            <person name="Kwon S.Y."/>
            <person name="Kim H.A."/>
            <person name="Park J.M."/>
            <person name="Kim H.J."/>
            <person name="Choi S.B."/>
            <person name="Bosland P.W."/>
            <person name="Reeves G."/>
            <person name="Jo S.H."/>
            <person name="Lee B.W."/>
            <person name="Cho H.T."/>
            <person name="Choi H.S."/>
            <person name="Lee M.S."/>
            <person name="Yu Y."/>
            <person name="Do Choi Y."/>
            <person name="Park B.S."/>
            <person name="van Deynze A."/>
            <person name="Ashrafi H."/>
            <person name="Hill T."/>
            <person name="Kim W.T."/>
            <person name="Pai H.S."/>
            <person name="Ahn H.K."/>
            <person name="Yeam I."/>
            <person name="Giovannoni J.J."/>
            <person name="Rose J.K."/>
            <person name="Sorensen I."/>
            <person name="Lee S.J."/>
            <person name="Kim R.W."/>
            <person name="Choi I.Y."/>
            <person name="Choi B.S."/>
            <person name="Lim J.S."/>
            <person name="Lee Y.H."/>
            <person name="Choi D."/>
        </authorList>
    </citation>
    <scope>NUCLEOTIDE SEQUENCE [LARGE SCALE GENOMIC DNA]</scope>
    <source>
        <strain evidence="6">cv. CM334</strain>
    </source>
</reference>
<dbReference type="PANTHER" id="PTHR31692">
    <property type="entry name" value="EXPANSIN-B3"/>
    <property type="match status" value="1"/>
</dbReference>
<dbReference type="EMBL" id="AYRZ02000006">
    <property type="protein sequence ID" value="PHT78925.1"/>
    <property type="molecule type" value="Genomic_DNA"/>
</dbReference>
<dbReference type="PRINTS" id="PR01225">
    <property type="entry name" value="EXPANSNFAMLY"/>
</dbReference>
<dbReference type="SUPFAM" id="SSF49590">
    <property type="entry name" value="PHL pollen allergen"/>
    <property type="match status" value="1"/>
</dbReference>
<keyword evidence="6" id="KW-1185">Reference proteome</keyword>
<dbReference type="InterPro" id="IPR007117">
    <property type="entry name" value="Expansin_CBD"/>
</dbReference>
<feature type="domain" description="Expansin-like EG45" evidence="3">
    <location>
        <begin position="43"/>
        <end position="148"/>
    </location>
</feature>
<protein>
    <submittedName>
        <fullName evidence="5">Expansin-like B1</fullName>
    </submittedName>
</protein>
<dbReference type="AlphaFoldDB" id="A0A2G2ZAM8"/>
<keyword evidence="2" id="KW-0472">Membrane</keyword>
<name>A0A2G2ZAM8_CAPAN</name>
<gene>
    <name evidence="5" type="ORF">T459_16977</name>
</gene>
<dbReference type="Proteomes" id="UP000222542">
    <property type="component" value="Unassembled WGS sequence"/>
</dbReference>
<dbReference type="Pfam" id="PF03330">
    <property type="entry name" value="DPBB_1"/>
    <property type="match status" value="1"/>
</dbReference>
<organism evidence="5 6">
    <name type="scientific">Capsicum annuum</name>
    <name type="common">Capsicum pepper</name>
    <dbReference type="NCBI Taxonomy" id="4072"/>
    <lineage>
        <taxon>Eukaryota</taxon>
        <taxon>Viridiplantae</taxon>
        <taxon>Streptophyta</taxon>
        <taxon>Embryophyta</taxon>
        <taxon>Tracheophyta</taxon>
        <taxon>Spermatophyta</taxon>
        <taxon>Magnoliopsida</taxon>
        <taxon>eudicotyledons</taxon>
        <taxon>Gunneridae</taxon>
        <taxon>Pentapetalae</taxon>
        <taxon>asterids</taxon>
        <taxon>lamiids</taxon>
        <taxon>Solanales</taxon>
        <taxon>Solanaceae</taxon>
        <taxon>Solanoideae</taxon>
        <taxon>Capsiceae</taxon>
        <taxon>Capsicum</taxon>
    </lineage>
</organism>
<sequence>MVFLQYNYAFLFIVMLLPMLCYSSNYVPKASYYSTPDGMGTSSGACGYGVYGKDVNNGDVCTASRRLYKNGAACGACYQVRCKDKELCSEEGAKVVLTDSGEAHGTDFILTHRAYAKLAKQPYMAQHLFAKGVVEVEYRRVSCKYGGNLMVKVHEHSKNPHYLAIVVMNQGGATDILGVEVYEEETKEWISMRRAYGAVFDLWSPPSGDLKVRFLTSAGTETKWVESDNAVIPAEWKAGISIETDIQLS</sequence>
<accession>A0A2G2ZAM8</accession>
<dbReference type="InterPro" id="IPR036749">
    <property type="entry name" value="Expansin_CBD_sf"/>
</dbReference>
<dbReference type="GO" id="GO:0009653">
    <property type="term" value="P:anatomical structure morphogenesis"/>
    <property type="evidence" value="ECO:0007669"/>
    <property type="project" value="UniProtKB-ARBA"/>
</dbReference>
<dbReference type="InterPro" id="IPR036908">
    <property type="entry name" value="RlpA-like_sf"/>
</dbReference>
<evidence type="ECO:0000313" key="5">
    <source>
        <dbReference type="EMBL" id="PHT78925.1"/>
    </source>
</evidence>
<dbReference type="InterPro" id="IPR007118">
    <property type="entry name" value="Expan_Lol_pI"/>
</dbReference>
<dbReference type="InterPro" id="IPR007112">
    <property type="entry name" value="Expansin/allergen_DPBB_dom"/>
</dbReference>
<evidence type="ECO:0000313" key="6">
    <source>
        <dbReference type="Proteomes" id="UP000222542"/>
    </source>
</evidence>
<proteinExistence type="inferred from homology"/>
<evidence type="ECO:0000256" key="2">
    <source>
        <dbReference type="SAM" id="Phobius"/>
    </source>
</evidence>
<dbReference type="OMA" id="GMAYDSH"/>
<dbReference type="Gramene" id="PHT78925">
    <property type="protein sequence ID" value="PHT78925"/>
    <property type="gene ID" value="T459_16977"/>
</dbReference>
<dbReference type="Pfam" id="PF01357">
    <property type="entry name" value="Expansin_C"/>
    <property type="match status" value="1"/>
</dbReference>
<keyword evidence="2" id="KW-1133">Transmembrane helix</keyword>
<feature type="domain" description="Expansin-like CBD" evidence="4">
    <location>
        <begin position="161"/>
        <end position="244"/>
    </location>
</feature>
<dbReference type="Gene3D" id="2.40.40.10">
    <property type="entry name" value="RlpA-like domain"/>
    <property type="match status" value="1"/>
</dbReference>
<dbReference type="PANTHER" id="PTHR31692:SF66">
    <property type="entry name" value="EXPANSIN-LIKE B1"/>
    <property type="match status" value="1"/>
</dbReference>
<dbReference type="SUPFAM" id="SSF50685">
    <property type="entry name" value="Barwin-like endoglucanases"/>
    <property type="match status" value="1"/>
</dbReference>